<gene>
    <name evidence="2" type="ORF">B5G21_02125</name>
</gene>
<dbReference type="SMART" id="SM01095">
    <property type="entry name" value="Cpl-7"/>
    <property type="match status" value="1"/>
</dbReference>
<reference evidence="3" key="1">
    <citation type="submission" date="2017-04" db="EMBL/GenBank/DDBJ databases">
        <title>Function of individual gut microbiota members based on whole genome sequencing of pure cultures obtained from chicken caecum.</title>
        <authorList>
            <person name="Medvecky M."/>
            <person name="Cejkova D."/>
            <person name="Polansky O."/>
            <person name="Karasova D."/>
            <person name="Kubasova T."/>
            <person name="Cizek A."/>
            <person name="Rychlik I."/>
        </authorList>
    </citation>
    <scope>NUCLEOTIDE SEQUENCE [LARGE SCALE GENOMIC DNA]</scope>
    <source>
        <strain evidence="3">An70</strain>
    </source>
</reference>
<proteinExistence type="predicted"/>
<organism evidence="2 3">
    <name type="scientific">Enorma massiliensis</name>
    <dbReference type="NCBI Taxonomy" id="1472761"/>
    <lineage>
        <taxon>Bacteria</taxon>
        <taxon>Bacillati</taxon>
        <taxon>Actinomycetota</taxon>
        <taxon>Coriobacteriia</taxon>
        <taxon>Coriobacteriales</taxon>
        <taxon>Coriobacteriaceae</taxon>
        <taxon>Enorma</taxon>
    </lineage>
</organism>
<evidence type="ECO:0000259" key="1">
    <source>
        <dbReference type="SMART" id="SM01095"/>
    </source>
</evidence>
<dbReference type="EMBL" id="NFHO01000002">
    <property type="protein sequence ID" value="OUN44218.1"/>
    <property type="molecule type" value="Genomic_DNA"/>
</dbReference>
<name>A0A1Y3UAN2_9ACTN</name>
<comment type="caution">
    <text evidence="2">The sequence shown here is derived from an EMBL/GenBank/DDBJ whole genome shotgun (WGS) entry which is preliminary data.</text>
</comment>
<protein>
    <recommendedName>
        <fullName evidence="1">Cpl-7 lysozyme C-terminal domain-containing protein</fullName>
    </recommendedName>
</protein>
<feature type="domain" description="Cpl-7 lysozyme C-terminal" evidence="1">
    <location>
        <begin position="3"/>
        <end position="41"/>
    </location>
</feature>
<dbReference type="InterPro" id="IPR013168">
    <property type="entry name" value="Cpl_7_lyso_C"/>
</dbReference>
<keyword evidence="3" id="KW-1185">Reference proteome</keyword>
<accession>A0A1Y3UAN2</accession>
<evidence type="ECO:0000313" key="3">
    <source>
        <dbReference type="Proteomes" id="UP000196560"/>
    </source>
</evidence>
<dbReference type="Pfam" id="PF08230">
    <property type="entry name" value="CW_7"/>
    <property type="match status" value="1"/>
</dbReference>
<evidence type="ECO:0000313" key="2">
    <source>
        <dbReference type="EMBL" id="OUN44218.1"/>
    </source>
</evidence>
<dbReference type="Proteomes" id="UP000196560">
    <property type="component" value="Unassembled WGS sequence"/>
</dbReference>
<dbReference type="AlphaFoldDB" id="A0A1Y3UAN2"/>
<sequence>MDVDAMARAAIRGDYGNGDERKRRLGSYYSIVQRRVNEMLS</sequence>